<dbReference type="InterPro" id="IPR038441">
    <property type="entry name" value="THAP_Znf_sf"/>
</dbReference>
<evidence type="ECO:0000313" key="9">
    <source>
        <dbReference type="Proteomes" id="UP000827092"/>
    </source>
</evidence>
<evidence type="ECO:0000313" key="8">
    <source>
        <dbReference type="EMBL" id="KAG8191483.1"/>
    </source>
</evidence>
<dbReference type="GO" id="GO:0008270">
    <property type="term" value="F:zinc ion binding"/>
    <property type="evidence" value="ECO:0007669"/>
    <property type="project" value="UniProtKB-KW"/>
</dbReference>
<feature type="compositionally biased region" description="Basic and acidic residues" evidence="6">
    <location>
        <begin position="144"/>
        <end position="162"/>
    </location>
</feature>
<proteinExistence type="predicted"/>
<protein>
    <recommendedName>
        <fullName evidence="7">THAP-type domain-containing protein</fullName>
    </recommendedName>
</protein>
<reference evidence="8 9" key="1">
    <citation type="journal article" date="2022" name="Nat. Ecol. Evol.">
        <title>A masculinizing supergene underlies an exaggerated male reproductive morph in a spider.</title>
        <authorList>
            <person name="Hendrickx F."/>
            <person name="De Corte Z."/>
            <person name="Sonet G."/>
            <person name="Van Belleghem S.M."/>
            <person name="Kostlbacher S."/>
            <person name="Vangestel C."/>
        </authorList>
    </citation>
    <scope>NUCLEOTIDE SEQUENCE [LARGE SCALE GENOMIC DNA]</scope>
    <source>
        <strain evidence="8">W744_W776</strain>
    </source>
</reference>
<dbReference type="PANTHER" id="PTHR46927:SF3">
    <property type="entry name" value="THAP-TYPE DOMAIN-CONTAINING PROTEIN"/>
    <property type="match status" value="1"/>
</dbReference>
<dbReference type="InterPro" id="IPR006612">
    <property type="entry name" value="THAP_Znf"/>
</dbReference>
<feature type="domain" description="THAP-type" evidence="7">
    <location>
        <begin position="1"/>
        <end position="82"/>
    </location>
</feature>
<name>A0AAV6V5Y4_9ARAC</name>
<gene>
    <name evidence="8" type="ORF">JTE90_020731</name>
</gene>
<accession>A0AAV6V5Y4</accession>
<dbReference type="EMBL" id="JAFNEN010000159">
    <property type="protein sequence ID" value="KAG8191483.1"/>
    <property type="molecule type" value="Genomic_DNA"/>
</dbReference>
<keyword evidence="2 5" id="KW-0863">Zinc-finger</keyword>
<feature type="compositionally biased region" description="Polar residues" evidence="6">
    <location>
        <begin position="126"/>
        <end position="136"/>
    </location>
</feature>
<evidence type="ECO:0000259" key="7">
    <source>
        <dbReference type="PROSITE" id="PS50950"/>
    </source>
</evidence>
<dbReference type="SUPFAM" id="SSF57716">
    <property type="entry name" value="Glucocorticoid receptor-like (DNA-binding domain)"/>
    <property type="match status" value="1"/>
</dbReference>
<evidence type="ECO:0000256" key="5">
    <source>
        <dbReference type="PROSITE-ProRule" id="PRU00309"/>
    </source>
</evidence>
<dbReference type="AlphaFoldDB" id="A0AAV6V5Y4"/>
<keyword evidence="3" id="KW-0862">Zinc</keyword>
<dbReference type="Pfam" id="PF05485">
    <property type="entry name" value="THAP"/>
    <property type="match status" value="1"/>
</dbReference>
<keyword evidence="4 5" id="KW-0238">DNA-binding</keyword>
<dbReference type="GO" id="GO:0003677">
    <property type="term" value="F:DNA binding"/>
    <property type="evidence" value="ECO:0007669"/>
    <property type="project" value="UniProtKB-UniRule"/>
</dbReference>
<evidence type="ECO:0000256" key="3">
    <source>
        <dbReference type="ARBA" id="ARBA00022833"/>
    </source>
</evidence>
<keyword evidence="9" id="KW-1185">Reference proteome</keyword>
<dbReference type="SMART" id="SM00980">
    <property type="entry name" value="THAP"/>
    <property type="match status" value="1"/>
</dbReference>
<keyword evidence="1" id="KW-0479">Metal-binding</keyword>
<dbReference type="Proteomes" id="UP000827092">
    <property type="component" value="Unassembled WGS sequence"/>
</dbReference>
<dbReference type="PROSITE" id="PS50950">
    <property type="entry name" value="ZF_THAP"/>
    <property type="match status" value="1"/>
</dbReference>
<evidence type="ECO:0000256" key="1">
    <source>
        <dbReference type="ARBA" id="ARBA00022723"/>
    </source>
</evidence>
<evidence type="ECO:0000256" key="6">
    <source>
        <dbReference type="SAM" id="MobiDB-lite"/>
    </source>
</evidence>
<comment type="caution">
    <text evidence="8">The sequence shown here is derived from an EMBL/GenBank/DDBJ whole genome shotgun (WGS) entry which is preliminary data.</text>
</comment>
<dbReference type="SMART" id="SM00692">
    <property type="entry name" value="DM3"/>
    <property type="match status" value="1"/>
</dbReference>
<feature type="region of interest" description="Disordered" evidence="6">
    <location>
        <begin position="85"/>
        <end position="168"/>
    </location>
</feature>
<evidence type="ECO:0000256" key="4">
    <source>
        <dbReference type="ARBA" id="ARBA00023125"/>
    </source>
</evidence>
<dbReference type="Gene3D" id="6.20.210.20">
    <property type="entry name" value="THAP domain"/>
    <property type="match status" value="1"/>
</dbReference>
<dbReference type="PANTHER" id="PTHR46927">
    <property type="entry name" value="AGAP005574-PA"/>
    <property type="match status" value="1"/>
</dbReference>
<dbReference type="InterPro" id="IPR052224">
    <property type="entry name" value="THAP_domain_protein"/>
</dbReference>
<evidence type="ECO:0000256" key="2">
    <source>
        <dbReference type="ARBA" id="ARBA00022771"/>
    </source>
</evidence>
<sequence>MVNSCSANGCKNRNTKGGTLTFHRFPLNNKHMLKLWLYQIKRGSWEPSKYSVICSEHFTEDSFVVKTNNRRTLKNDACPTIFTVANYTEPPKKKKNPRERNLMEVDPETTPEPVDAMEAKEETNEEVATTKNGTSTSKEEEDATDNKETPKEEESSPMTKEDVQEESQ</sequence>
<organism evidence="8 9">
    <name type="scientific">Oedothorax gibbosus</name>
    <dbReference type="NCBI Taxonomy" id="931172"/>
    <lineage>
        <taxon>Eukaryota</taxon>
        <taxon>Metazoa</taxon>
        <taxon>Ecdysozoa</taxon>
        <taxon>Arthropoda</taxon>
        <taxon>Chelicerata</taxon>
        <taxon>Arachnida</taxon>
        <taxon>Araneae</taxon>
        <taxon>Araneomorphae</taxon>
        <taxon>Entelegynae</taxon>
        <taxon>Araneoidea</taxon>
        <taxon>Linyphiidae</taxon>
        <taxon>Erigoninae</taxon>
        <taxon>Oedothorax</taxon>
    </lineage>
</organism>